<feature type="non-terminal residue" evidence="1">
    <location>
        <position position="655"/>
    </location>
</feature>
<organism evidence="1 2">
    <name type="scientific">Dioscorea alata</name>
    <name type="common">Purple yam</name>
    <dbReference type="NCBI Taxonomy" id="55571"/>
    <lineage>
        <taxon>Eukaryota</taxon>
        <taxon>Viridiplantae</taxon>
        <taxon>Streptophyta</taxon>
        <taxon>Embryophyta</taxon>
        <taxon>Tracheophyta</taxon>
        <taxon>Spermatophyta</taxon>
        <taxon>Magnoliopsida</taxon>
        <taxon>Liliopsida</taxon>
        <taxon>Dioscoreales</taxon>
        <taxon>Dioscoreaceae</taxon>
        <taxon>Dioscorea</taxon>
    </lineage>
</organism>
<evidence type="ECO:0000313" key="1">
    <source>
        <dbReference type="EMBL" id="KAH7653154.1"/>
    </source>
</evidence>
<comment type="caution">
    <text evidence="1">The sequence shown here is derived from an EMBL/GenBank/DDBJ whole genome shotgun (WGS) entry which is preliminary data.</text>
</comment>
<keyword evidence="2" id="KW-1185">Reference proteome</keyword>
<evidence type="ECO:0000313" key="2">
    <source>
        <dbReference type="Proteomes" id="UP000827976"/>
    </source>
</evidence>
<dbReference type="EMBL" id="CM037029">
    <property type="protein sequence ID" value="KAH7653154.1"/>
    <property type="molecule type" value="Genomic_DNA"/>
</dbReference>
<accession>A0ACB7TYL7</accession>
<proteinExistence type="predicted"/>
<sequence>MSSSPYVGETDGSHINAEENDDLIDLEEMPAPGEATTTTKKRMTRKRKFTSTVWNHFDILPEQPDKKRRCKCKHCGIIYLADSKYGTGNMKRHISTCVRKDIRDVGQLLINSGSMSLSANKFDAKTFRDLLAGVIIMHDLPFQFTEFEGIRAVLTYLKPNLHIVTRNTCKADCRKMFKREKQNIKSMLEVSPRRICLTSDCWSSLTTDGYICLTAHFVDKDWVLRKRILNFCYMPPPHNGILLFEKIHNFLCDWGIDLRVFTLTLDNASANDTCASLLKTQLLNKNVLVCGGKYLHMHCWAHILNLVVQDGLKCIDSCVTKIRECVKYVKGSQVWKQNFLECVAHSSLDSKKGLRQNVPTRWNSTYIMLESALYYRRAFMHLELSDSNFKHCPSRDKWEKVDKIKKILALFYAITNLFSSSKYPTANMYFPLVVTTYLRMKDEVDGFDEYMSSMVAVMLENFKKYWEDFNKVLAMAIIMDPRYKFHFVDWSYKMIYGVEMGKTKVEELWWDLKSLFYHYVDVSQLTSRSTSLAPTIHNASETCLDNTSEDLMKMFDAATSDETTPQKCELELYLDEPRLDRKIELDVLTYWKGNEFRYPSVTSMARDILIIPITAVASESAFSTGGRILDQYRSALKPDVVEALVCTRDWIYGLK</sequence>
<reference evidence="2" key="1">
    <citation type="journal article" date="2022" name="Nat. Commun.">
        <title>Chromosome evolution and the genetic basis of agronomically important traits in greater yam.</title>
        <authorList>
            <person name="Bredeson J.V."/>
            <person name="Lyons J.B."/>
            <person name="Oniyinde I.O."/>
            <person name="Okereke N.R."/>
            <person name="Kolade O."/>
            <person name="Nnabue I."/>
            <person name="Nwadili C.O."/>
            <person name="Hribova E."/>
            <person name="Parker M."/>
            <person name="Nwogha J."/>
            <person name="Shu S."/>
            <person name="Carlson J."/>
            <person name="Kariba R."/>
            <person name="Muthemba S."/>
            <person name="Knop K."/>
            <person name="Barton G.J."/>
            <person name="Sherwood A.V."/>
            <person name="Lopez-Montes A."/>
            <person name="Asiedu R."/>
            <person name="Jamnadass R."/>
            <person name="Muchugi A."/>
            <person name="Goodstein D."/>
            <person name="Egesi C.N."/>
            <person name="Featherston J."/>
            <person name="Asfaw A."/>
            <person name="Simpson G.G."/>
            <person name="Dolezel J."/>
            <person name="Hendre P.S."/>
            <person name="Van Deynze A."/>
            <person name="Kumar P.L."/>
            <person name="Obidiegwu J.E."/>
            <person name="Bhattacharjee R."/>
            <person name="Rokhsar D.S."/>
        </authorList>
    </citation>
    <scope>NUCLEOTIDE SEQUENCE [LARGE SCALE GENOMIC DNA]</scope>
    <source>
        <strain evidence="2">cv. TDa95/00328</strain>
    </source>
</reference>
<name>A0ACB7TYL7_DIOAL</name>
<dbReference type="Proteomes" id="UP000827976">
    <property type="component" value="Chromosome 19"/>
</dbReference>
<gene>
    <name evidence="1" type="ORF">IHE45_19G062800</name>
</gene>
<protein>
    <submittedName>
        <fullName evidence="1">Tam3-transposase (Ac family) protein</fullName>
    </submittedName>
</protein>